<gene>
    <name evidence="2" type="ORF">HHI36_004803</name>
</gene>
<evidence type="ECO:0000256" key="1">
    <source>
        <dbReference type="ARBA" id="ARBA00022737"/>
    </source>
</evidence>
<evidence type="ECO:0000313" key="2">
    <source>
        <dbReference type="EMBL" id="KAL3281596.1"/>
    </source>
</evidence>
<keyword evidence="3" id="KW-1185">Reference proteome</keyword>
<accession>A0ABD2NS96</accession>
<name>A0ABD2NS96_9CUCU</name>
<reference evidence="2 3" key="1">
    <citation type="journal article" date="2021" name="BMC Biol.">
        <title>Horizontally acquired antibacterial genes associated with adaptive radiation of ladybird beetles.</title>
        <authorList>
            <person name="Li H.S."/>
            <person name="Tang X.F."/>
            <person name="Huang Y.H."/>
            <person name="Xu Z.Y."/>
            <person name="Chen M.L."/>
            <person name="Du X.Y."/>
            <person name="Qiu B.Y."/>
            <person name="Chen P.T."/>
            <person name="Zhang W."/>
            <person name="Slipinski A."/>
            <person name="Escalona H.E."/>
            <person name="Waterhouse R.M."/>
            <person name="Zwick A."/>
            <person name="Pang H."/>
        </authorList>
    </citation>
    <scope>NUCLEOTIDE SEQUENCE [LARGE SCALE GENOMIC DNA]</scope>
    <source>
        <strain evidence="2">SYSU2018</strain>
    </source>
</reference>
<dbReference type="Proteomes" id="UP001516400">
    <property type="component" value="Unassembled WGS sequence"/>
</dbReference>
<dbReference type="InterPro" id="IPR024862">
    <property type="entry name" value="TRPV"/>
</dbReference>
<dbReference type="EMBL" id="JABFTP020000144">
    <property type="protein sequence ID" value="KAL3281596.1"/>
    <property type="molecule type" value="Genomic_DNA"/>
</dbReference>
<evidence type="ECO:0000313" key="3">
    <source>
        <dbReference type="Proteomes" id="UP001516400"/>
    </source>
</evidence>
<organism evidence="2 3">
    <name type="scientific">Cryptolaemus montrouzieri</name>
    <dbReference type="NCBI Taxonomy" id="559131"/>
    <lineage>
        <taxon>Eukaryota</taxon>
        <taxon>Metazoa</taxon>
        <taxon>Ecdysozoa</taxon>
        <taxon>Arthropoda</taxon>
        <taxon>Hexapoda</taxon>
        <taxon>Insecta</taxon>
        <taxon>Pterygota</taxon>
        <taxon>Neoptera</taxon>
        <taxon>Endopterygota</taxon>
        <taxon>Coleoptera</taxon>
        <taxon>Polyphaga</taxon>
        <taxon>Cucujiformia</taxon>
        <taxon>Coccinelloidea</taxon>
        <taxon>Coccinellidae</taxon>
        <taxon>Scymninae</taxon>
        <taxon>Scymnini</taxon>
        <taxon>Cryptolaemus</taxon>
    </lineage>
</organism>
<proteinExistence type="predicted"/>
<dbReference type="PANTHER" id="PTHR10582:SF28">
    <property type="entry name" value="NANCHUNG, ISOFORM B"/>
    <property type="match status" value="1"/>
</dbReference>
<dbReference type="PANTHER" id="PTHR10582">
    <property type="entry name" value="TRANSIENT RECEPTOR POTENTIAL ION CHANNEL PROTEIN"/>
    <property type="match status" value="1"/>
</dbReference>
<comment type="caution">
    <text evidence="2">The sequence shown here is derived from an EMBL/GenBank/DDBJ whole genome shotgun (WGS) entry which is preliminary data.</text>
</comment>
<feature type="non-terminal residue" evidence="2">
    <location>
        <position position="118"/>
    </location>
</feature>
<keyword evidence="1" id="KW-0677">Repeat</keyword>
<protein>
    <submittedName>
        <fullName evidence="2">Uncharacterized protein</fullName>
    </submittedName>
</protein>
<sequence length="118" mass="14109">MRYLQKKRSQIIGEMSHTNLNLLENSHSFQLQPLRVIENPEDFEIDESVPEVTEEEYRKNSHLYRHICWKIKERGAVGETILHLCLLNATSLHADIAKRLLRFYPKLINDIYMCDEYY</sequence>
<dbReference type="AlphaFoldDB" id="A0ABD2NS96"/>